<feature type="domain" description="Glucose/Sorbosone dehydrogenase" evidence="1">
    <location>
        <begin position="368"/>
        <end position="450"/>
    </location>
</feature>
<dbReference type="Gene3D" id="2.120.10.30">
    <property type="entry name" value="TolB, C-terminal domain"/>
    <property type="match status" value="1"/>
</dbReference>
<comment type="caution">
    <text evidence="2">The sequence shown here is derived from an EMBL/GenBank/DDBJ whole genome shotgun (WGS) entry which is preliminary data.</text>
</comment>
<protein>
    <submittedName>
        <fullName evidence="2">PQQ-dependent sugar dehydrogenase</fullName>
    </submittedName>
</protein>
<dbReference type="PANTHER" id="PTHR19328:SF13">
    <property type="entry name" value="HIPL1 PROTEIN"/>
    <property type="match status" value="1"/>
</dbReference>
<keyword evidence="3" id="KW-1185">Reference proteome</keyword>
<accession>A0ABU3DB61</accession>
<evidence type="ECO:0000259" key="1">
    <source>
        <dbReference type="Pfam" id="PF07995"/>
    </source>
</evidence>
<proteinExistence type="predicted"/>
<dbReference type="Pfam" id="PF07995">
    <property type="entry name" value="GSDH"/>
    <property type="match status" value="2"/>
</dbReference>
<evidence type="ECO:0000313" key="2">
    <source>
        <dbReference type="EMBL" id="MDT0678604.1"/>
    </source>
</evidence>
<dbReference type="InterPro" id="IPR011041">
    <property type="entry name" value="Quinoprot_gluc/sorb_DH_b-prop"/>
</dbReference>
<sequence>MHRIFIAFLIFVTGNVLAQVHTKDFKRRIVIQDLDDPWEVTFGPDSNLWVTESKSYLVKKINPETGKSTLLLDLSNERKFARFDTLKEPKAPWPQGGLMGLALHPEFQHNKKFVYLCYVAHLNSVNSLGGAKYTGKLVRYQYNSQSEKLENPMVICDTLPQSNDHNSGRLAVGKLAGKYFLYLTVGDGGAGQYSNAGQPNYAQDKEHYSGKVLRFHLEPDNDAGDYNRWIPNDNPFNEQEKQNAVWTYGHRNAQGIAFAEIGRKEFLYASEHGPYGDDELNLIIKGKNYGHPNIIGYNDNNYNSFAGAVSDNKNLPLPWHTTLPTINEERSAAQFGDTFQEPEKVFKVISAEMLETVFSKSFKDAPYVPETSALAPSSLAIYTADAIPGWQNSLLIPSLKEGKLVRLQIGTDLKVEKEETNYFEAEVRYRDVAISTDGKKIYLSTDNSKASSGPSKENPQDTNCTGCIIEYKYEGNQ</sequence>
<name>A0ABU3DB61_9FLAO</name>
<organism evidence="2 3">
    <name type="scientific">Autumnicola musiva</name>
    <dbReference type="NCBI Taxonomy" id="3075589"/>
    <lineage>
        <taxon>Bacteria</taxon>
        <taxon>Pseudomonadati</taxon>
        <taxon>Bacteroidota</taxon>
        <taxon>Flavobacteriia</taxon>
        <taxon>Flavobacteriales</taxon>
        <taxon>Flavobacteriaceae</taxon>
        <taxon>Autumnicola</taxon>
    </lineage>
</organism>
<dbReference type="Proteomes" id="UP001262582">
    <property type="component" value="Unassembled WGS sequence"/>
</dbReference>
<dbReference type="InterPro" id="IPR012938">
    <property type="entry name" value="Glc/Sorbosone_DH"/>
</dbReference>
<evidence type="ECO:0000313" key="3">
    <source>
        <dbReference type="Proteomes" id="UP001262582"/>
    </source>
</evidence>
<reference evidence="2 3" key="1">
    <citation type="submission" date="2023-09" db="EMBL/GenBank/DDBJ databases">
        <authorList>
            <person name="Rey-Velasco X."/>
        </authorList>
    </citation>
    <scope>NUCLEOTIDE SEQUENCE [LARGE SCALE GENOMIC DNA]</scope>
    <source>
        <strain evidence="2 3">F117</strain>
    </source>
</reference>
<dbReference type="InterPro" id="IPR011042">
    <property type="entry name" value="6-blade_b-propeller_TolB-like"/>
</dbReference>
<dbReference type="SUPFAM" id="SSF50952">
    <property type="entry name" value="Soluble quinoprotein glucose dehydrogenase"/>
    <property type="match status" value="1"/>
</dbReference>
<gene>
    <name evidence="2" type="ORF">RM539_18665</name>
</gene>
<dbReference type="EMBL" id="JAVRHK010000027">
    <property type="protein sequence ID" value="MDT0678604.1"/>
    <property type="molecule type" value="Genomic_DNA"/>
</dbReference>
<feature type="domain" description="Glucose/Sorbosone dehydrogenase" evidence="1">
    <location>
        <begin position="34"/>
        <end position="304"/>
    </location>
</feature>
<dbReference type="RefSeq" id="WP_311504938.1">
    <property type="nucleotide sequence ID" value="NZ_JAVRHK010000027.1"/>
</dbReference>
<dbReference type="PANTHER" id="PTHR19328">
    <property type="entry name" value="HEDGEHOG-INTERACTING PROTEIN"/>
    <property type="match status" value="1"/>
</dbReference>